<evidence type="ECO:0000259" key="1">
    <source>
        <dbReference type="SMART" id="SM00198"/>
    </source>
</evidence>
<dbReference type="Gene3D" id="3.40.33.10">
    <property type="entry name" value="CAP"/>
    <property type="match status" value="1"/>
</dbReference>
<dbReference type="InterPro" id="IPR014044">
    <property type="entry name" value="CAP_dom"/>
</dbReference>
<accession>A0A0K0G223</accession>
<evidence type="ECO:0000313" key="2">
    <source>
        <dbReference type="Proteomes" id="UP000035680"/>
    </source>
</evidence>
<reference evidence="3" key="2">
    <citation type="submission" date="2015-08" db="UniProtKB">
        <authorList>
            <consortium name="WormBaseParasite"/>
        </authorList>
    </citation>
    <scope>IDENTIFICATION</scope>
</reference>
<sequence length="316" mass="37938">MAYDLAVTYTMMRVGRRDMYLYCERMYSTKKQMFAGILKFHPRVKSTNIVLLNLGTFLTHENFQSVAEYIYENPHPSYASRRLSSVVIQEFCYHGRFQYYCLERTFNDYKKAKRYALLMEFKLRFTFKKNNSPKLPKEMNILRKVGWFSLSDIIWHKVWKNCYYYKCFAANDFLQFKIRILNEINLYRKMHNSKPVLVHRFSTKIAERYLEKILKTNRQYLATSLLQNYETLPYYFAPLLVKKWYDESKYYKYGKNVAITGTEHFTSIVWKTVTHIGIAVKEVNEMLHMIIVFEPLPNGAKLFSTNVKKRKFTPFG</sequence>
<dbReference type="Pfam" id="PF24100">
    <property type="entry name" value="DUF7381"/>
    <property type="match status" value="1"/>
</dbReference>
<keyword evidence="2" id="KW-1185">Reference proteome</keyword>
<dbReference type="WBParaSite" id="SVE_1876900.1">
    <property type="protein sequence ID" value="SVE_1876900.1"/>
    <property type="gene ID" value="SVE_1876900"/>
</dbReference>
<proteinExistence type="predicted"/>
<dbReference type="InterPro" id="IPR055805">
    <property type="entry name" value="DUF7381"/>
</dbReference>
<protein>
    <submittedName>
        <fullName evidence="3">SCP domain-containing protein</fullName>
    </submittedName>
</protein>
<organism evidence="2 3">
    <name type="scientific">Strongyloides venezuelensis</name>
    <name type="common">Threadworm</name>
    <dbReference type="NCBI Taxonomy" id="75913"/>
    <lineage>
        <taxon>Eukaryota</taxon>
        <taxon>Metazoa</taxon>
        <taxon>Ecdysozoa</taxon>
        <taxon>Nematoda</taxon>
        <taxon>Chromadorea</taxon>
        <taxon>Rhabditida</taxon>
        <taxon>Tylenchina</taxon>
        <taxon>Panagrolaimomorpha</taxon>
        <taxon>Strongyloidoidea</taxon>
        <taxon>Strongyloididae</taxon>
        <taxon>Strongyloides</taxon>
    </lineage>
</organism>
<dbReference type="Proteomes" id="UP000035680">
    <property type="component" value="Unassembled WGS sequence"/>
</dbReference>
<name>A0A0K0G223_STRVS</name>
<dbReference type="AlphaFoldDB" id="A0A0K0G223"/>
<reference evidence="2" key="1">
    <citation type="submission" date="2014-07" db="EMBL/GenBank/DDBJ databases">
        <authorList>
            <person name="Martin A.A"/>
            <person name="De Silva N."/>
        </authorList>
    </citation>
    <scope>NUCLEOTIDE SEQUENCE</scope>
</reference>
<dbReference type="SMART" id="SM00198">
    <property type="entry name" value="SCP"/>
    <property type="match status" value="1"/>
</dbReference>
<dbReference type="Pfam" id="PF00188">
    <property type="entry name" value="CAP"/>
    <property type="match status" value="1"/>
</dbReference>
<dbReference type="InterPro" id="IPR035940">
    <property type="entry name" value="CAP_sf"/>
</dbReference>
<feature type="domain" description="SCP" evidence="1">
    <location>
        <begin position="175"/>
        <end position="303"/>
    </location>
</feature>
<dbReference type="SUPFAM" id="SSF55797">
    <property type="entry name" value="PR-1-like"/>
    <property type="match status" value="1"/>
</dbReference>
<evidence type="ECO:0000313" key="3">
    <source>
        <dbReference type="WBParaSite" id="SVE_1876900.1"/>
    </source>
</evidence>